<dbReference type="InterPro" id="IPR040255">
    <property type="entry name" value="Non-specific_endonuclease"/>
</dbReference>
<evidence type="ECO:0000256" key="2">
    <source>
        <dbReference type="ARBA" id="ARBA00022722"/>
    </source>
</evidence>
<dbReference type="Proteomes" id="UP001627154">
    <property type="component" value="Unassembled WGS sequence"/>
</dbReference>
<name>A0ABD2X2T0_9HYME</name>
<keyword evidence="3" id="KW-0378">Hydrolase</keyword>
<gene>
    <name evidence="7" type="ORF">TKK_007141</name>
</gene>
<dbReference type="InterPro" id="IPR044929">
    <property type="entry name" value="DNA/RNA_non-sp_Endonuclease_sf"/>
</dbReference>
<feature type="signal peptide" evidence="5">
    <location>
        <begin position="1"/>
        <end position="20"/>
    </location>
</feature>
<evidence type="ECO:0000259" key="6">
    <source>
        <dbReference type="SMART" id="SM00892"/>
    </source>
</evidence>
<dbReference type="GO" id="GO:0004519">
    <property type="term" value="F:endonuclease activity"/>
    <property type="evidence" value="ECO:0007669"/>
    <property type="project" value="UniProtKB-KW"/>
</dbReference>
<comment type="similarity">
    <text evidence="1">Belongs to the DNA/RNA non-specific endonuclease family.</text>
</comment>
<dbReference type="SUPFAM" id="SSF54060">
    <property type="entry name" value="His-Me finger endonucleases"/>
    <property type="match status" value="1"/>
</dbReference>
<evidence type="ECO:0000313" key="8">
    <source>
        <dbReference type="Proteomes" id="UP001627154"/>
    </source>
</evidence>
<evidence type="ECO:0000313" key="7">
    <source>
        <dbReference type="EMBL" id="KAL3399258.1"/>
    </source>
</evidence>
<evidence type="ECO:0000256" key="3">
    <source>
        <dbReference type="ARBA" id="ARBA00022759"/>
    </source>
</evidence>
<dbReference type="Gene3D" id="3.40.570.10">
    <property type="entry name" value="Extracellular Endonuclease, subunit A"/>
    <property type="match status" value="1"/>
</dbReference>
<dbReference type="PANTHER" id="PTHR13966">
    <property type="entry name" value="ENDONUCLEASE RELATED"/>
    <property type="match status" value="1"/>
</dbReference>
<feature type="domain" description="DNA/RNA non-specific endonuclease/pyrophosphatase/phosphodiesterase" evidence="6">
    <location>
        <begin position="205"/>
        <end position="444"/>
    </location>
</feature>
<feature type="chain" id="PRO_5044777235" description="DNA/RNA non-specific endonuclease/pyrophosphatase/phosphodiesterase domain-containing protein" evidence="5">
    <location>
        <begin position="21"/>
        <end position="467"/>
    </location>
</feature>
<keyword evidence="5" id="KW-0732">Signal</keyword>
<dbReference type="AlphaFoldDB" id="A0ABD2X2T0"/>
<dbReference type="InterPro" id="IPR044925">
    <property type="entry name" value="His-Me_finger_sf"/>
</dbReference>
<feature type="compositionally biased region" description="Low complexity" evidence="4">
    <location>
        <begin position="246"/>
        <end position="274"/>
    </location>
</feature>
<comment type="caution">
    <text evidence="7">The sequence shown here is derived from an EMBL/GenBank/DDBJ whole genome shotgun (WGS) entry which is preliminary data.</text>
</comment>
<accession>A0ABD2X2T0</accession>
<sequence>MWSSAVWLWLLGYFALPAHATFCWVDVTEDFHKNAPLLLKYTTNEVVYPDTAKSDSVRFSFGERVRVACPRVNVTVFGSSIKSSEVPLKCYAISFFDVVGTNYVAPFGRISCSEPAQAVARADPNEICPEGRIGRIGFSLRNEAFLPTIERICFNQLENRPSWAKSTVTTALRSRRASVRKPLYRKGEFYENVEIGPETFSIEEQRTRFKALLKKDELVDKYLAIGPKKPALRRKSKKYARQAVETTTSTTTTTTTTTLPSTSTTTMSPTSTTSKPATAAAAAATASNWLVEGQLVPASDMYYKSQQNSTYFYINTLPVWKSIEEGNWKLVEEIVRSTAGQLAVNLDAWTGGLDNLRYPDADGKEVELSLLRDGSLTVPRYLYKYVHDPVHNYGLVFVTMNDPYLGMMTADDHLCSPLDACQAKYPQFKDATKGYTYCCAIDSSSDFALIVADLGVPTFPSARPFFS</sequence>
<dbReference type="EMBL" id="JBJJXI010000056">
    <property type="protein sequence ID" value="KAL3399258.1"/>
    <property type="molecule type" value="Genomic_DNA"/>
</dbReference>
<keyword evidence="2" id="KW-0540">Nuclease</keyword>
<evidence type="ECO:0000256" key="4">
    <source>
        <dbReference type="SAM" id="MobiDB-lite"/>
    </source>
</evidence>
<proteinExistence type="inferred from homology"/>
<keyword evidence="3" id="KW-0255">Endonuclease</keyword>
<protein>
    <recommendedName>
        <fullName evidence="6">DNA/RNA non-specific endonuclease/pyrophosphatase/phosphodiesterase domain-containing protein</fullName>
    </recommendedName>
</protein>
<reference evidence="7 8" key="1">
    <citation type="journal article" date="2024" name="bioRxiv">
        <title>A reference genome for Trichogramma kaykai: A tiny desert-dwelling parasitoid wasp with competing sex-ratio distorters.</title>
        <authorList>
            <person name="Culotta J."/>
            <person name="Lindsey A.R."/>
        </authorList>
    </citation>
    <scope>NUCLEOTIDE SEQUENCE [LARGE SCALE GENOMIC DNA]</scope>
    <source>
        <strain evidence="7 8">KSX58</strain>
    </source>
</reference>
<dbReference type="SMART" id="SM00892">
    <property type="entry name" value="Endonuclease_NS"/>
    <property type="match status" value="1"/>
</dbReference>
<dbReference type="Pfam" id="PF01223">
    <property type="entry name" value="Endonuclease_NS"/>
    <property type="match status" value="1"/>
</dbReference>
<evidence type="ECO:0000256" key="1">
    <source>
        <dbReference type="ARBA" id="ARBA00010052"/>
    </source>
</evidence>
<dbReference type="InterPro" id="IPR001604">
    <property type="entry name" value="Endo_G_ENPP1-like_dom"/>
</dbReference>
<evidence type="ECO:0000256" key="5">
    <source>
        <dbReference type="SAM" id="SignalP"/>
    </source>
</evidence>
<organism evidence="7 8">
    <name type="scientific">Trichogramma kaykai</name>
    <dbReference type="NCBI Taxonomy" id="54128"/>
    <lineage>
        <taxon>Eukaryota</taxon>
        <taxon>Metazoa</taxon>
        <taxon>Ecdysozoa</taxon>
        <taxon>Arthropoda</taxon>
        <taxon>Hexapoda</taxon>
        <taxon>Insecta</taxon>
        <taxon>Pterygota</taxon>
        <taxon>Neoptera</taxon>
        <taxon>Endopterygota</taxon>
        <taxon>Hymenoptera</taxon>
        <taxon>Apocrita</taxon>
        <taxon>Proctotrupomorpha</taxon>
        <taxon>Chalcidoidea</taxon>
        <taxon>Trichogrammatidae</taxon>
        <taxon>Trichogramma</taxon>
    </lineage>
</organism>
<dbReference type="PANTHER" id="PTHR13966:SF17">
    <property type="entry name" value="ENDONUCLEASE-RELATED"/>
    <property type="match status" value="1"/>
</dbReference>
<feature type="region of interest" description="Disordered" evidence="4">
    <location>
        <begin position="233"/>
        <end position="274"/>
    </location>
</feature>
<keyword evidence="8" id="KW-1185">Reference proteome</keyword>